<evidence type="ECO:0000313" key="3">
    <source>
        <dbReference type="Proteomes" id="UP000182089"/>
    </source>
</evidence>
<feature type="transmembrane region" description="Helical" evidence="1">
    <location>
        <begin position="9"/>
        <end position="31"/>
    </location>
</feature>
<name>A0ABY1ACD3_9LACO</name>
<accession>A0ABY1ACD3</accession>
<organism evidence="2 3">
    <name type="scientific">Ligilactobacillus ruminis</name>
    <dbReference type="NCBI Taxonomy" id="1623"/>
    <lineage>
        <taxon>Bacteria</taxon>
        <taxon>Bacillati</taxon>
        <taxon>Bacillota</taxon>
        <taxon>Bacilli</taxon>
        <taxon>Lactobacillales</taxon>
        <taxon>Lactobacillaceae</taxon>
        <taxon>Ligilactobacillus</taxon>
    </lineage>
</organism>
<gene>
    <name evidence="2" type="ORF">SAMN05216431_10896</name>
</gene>
<keyword evidence="1" id="KW-1133">Transmembrane helix</keyword>
<comment type="caution">
    <text evidence="2">The sequence shown here is derived from an EMBL/GenBank/DDBJ whole genome shotgun (WGS) entry which is preliminary data.</text>
</comment>
<keyword evidence="1" id="KW-0812">Transmembrane</keyword>
<protein>
    <submittedName>
        <fullName evidence="2">Uncharacterized protein</fullName>
    </submittedName>
</protein>
<proteinExistence type="predicted"/>
<dbReference type="EMBL" id="FOCC01000008">
    <property type="protein sequence ID" value="SEM77088.1"/>
    <property type="molecule type" value="Genomic_DNA"/>
</dbReference>
<reference evidence="2 3" key="1">
    <citation type="submission" date="2016-10" db="EMBL/GenBank/DDBJ databases">
        <authorList>
            <person name="Varghese N."/>
            <person name="Submissions S."/>
        </authorList>
    </citation>
    <scope>NUCLEOTIDE SEQUENCE [LARGE SCALE GENOMIC DNA]</scope>
    <source>
        <strain evidence="2 3">WC1T17</strain>
    </source>
</reference>
<feature type="transmembrane region" description="Helical" evidence="1">
    <location>
        <begin position="43"/>
        <end position="61"/>
    </location>
</feature>
<evidence type="ECO:0000256" key="1">
    <source>
        <dbReference type="SAM" id="Phobius"/>
    </source>
</evidence>
<evidence type="ECO:0000313" key="2">
    <source>
        <dbReference type="EMBL" id="SEM77088.1"/>
    </source>
</evidence>
<dbReference type="Proteomes" id="UP000182089">
    <property type="component" value="Unassembled WGS sequence"/>
</dbReference>
<sequence>MRKLNFKALMVGIGLFLMALLFGGIIIFRLTHRGHLGLGPVRTGKLAFLTMAALAGACYYFKQV</sequence>
<keyword evidence="1" id="KW-0472">Membrane</keyword>